<sequence>MTGDNTIEFTAYCPPGVSEVLATSFDYCVGRINHDTVLKYLHKKPSPGIEAQENLAVEAQIYSILGHHNRIQTAEGVACIHASAVLHCDINVNNLLLDKDLNIKLADFQERHLATDGSVLLNSRSSENAKSSMPRSDPNYTDQKTDILDTIIMATGNKAPAKTHTNLTTPLYFARKIT</sequence>
<dbReference type="EMBL" id="JAAMPI010000008">
    <property type="protein sequence ID" value="KAF4637828.1"/>
    <property type="molecule type" value="Genomic_DNA"/>
</dbReference>
<dbReference type="InterPro" id="IPR011009">
    <property type="entry name" value="Kinase-like_dom_sf"/>
</dbReference>
<dbReference type="PROSITE" id="PS50011">
    <property type="entry name" value="PROTEIN_KINASE_DOM"/>
    <property type="match status" value="1"/>
</dbReference>
<dbReference type="OrthoDB" id="1668230at2759"/>
<dbReference type="Pfam" id="PF07714">
    <property type="entry name" value="PK_Tyr_Ser-Thr"/>
    <property type="match status" value="1"/>
</dbReference>
<dbReference type="GO" id="GO:0004672">
    <property type="term" value="F:protein kinase activity"/>
    <property type="evidence" value="ECO:0007669"/>
    <property type="project" value="InterPro"/>
</dbReference>
<reference evidence="2 3" key="1">
    <citation type="submission" date="2020-03" db="EMBL/GenBank/DDBJ databases">
        <title>Draft Genome Sequence of Cudoniella acicularis.</title>
        <authorList>
            <person name="Buettner E."/>
            <person name="Kellner H."/>
        </authorList>
    </citation>
    <scope>NUCLEOTIDE SEQUENCE [LARGE SCALE GENOMIC DNA]</scope>
    <source>
        <strain evidence="2 3">DSM 108380</strain>
    </source>
</reference>
<dbReference type="Proteomes" id="UP000566819">
    <property type="component" value="Unassembled WGS sequence"/>
</dbReference>
<accession>A0A8H4W838</accession>
<evidence type="ECO:0000259" key="1">
    <source>
        <dbReference type="PROSITE" id="PS50011"/>
    </source>
</evidence>
<protein>
    <recommendedName>
        <fullName evidence="1">Protein kinase domain-containing protein</fullName>
    </recommendedName>
</protein>
<gene>
    <name evidence="2" type="ORF">G7Y89_g246</name>
</gene>
<keyword evidence="3" id="KW-1185">Reference proteome</keyword>
<proteinExistence type="predicted"/>
<evidence type="ECO:0000313" key="3">
    <source>
        <dbReference type="Proteomes" id="UP000566819"/>
    </source>
</evidence>
<organism evidence="2 3">
    <name type="scientific">Cudoniella acicularis</name>
    <dbReference type="NCBI Taxonomy" id="354080"/>
    <lineage>
        <taxon>Eukaryota</taxon>
        <taxon>Fungi</taxon>
        <taxon>Dikarya</taxon>
        <taxon>Ascomycota</taxon>
        <taxon>Pezizomycotina</taxon>
        <taxon>Leotiomycetes</taxon>
        <taxon>Helotiales</taxon>
        <taxon>Tricladiaceae</taxon>
        <taxon>Cudoniella</taxon>
    </lineage>
</organism>
<feature type="domain" description="Protein kinase" evidence="1">
    <location>
        <begin position="1"/>
        <end position="178"/>
    </location>
</feature>
<dbReference type="InterPro" id="IPR001245">
    <property type="entry name" value="Ser-Thr/Tyr_kinase_cat_dom"/>
</dbReference>
<dbReference type="SUPFAM" id="SSF56112">
    <property type="entry name" value="Protein kinase-like (PK-like)"/>
    <property type="match status" value="1"/>
</dbReference>
<dbReference type="GO" id="GO:0005524">
    <property type="term" value="F:ATP binding"/>
    <property type="evidence" value="ECO:0007669"/>
    <property type="project" value="InterPro"/>
</dbReference>
<dbReference type="InterPro" id="IPR000719">
    <property type="entry name" value="Prot_kinase_dom"/>
</dbReference>
<comment type="caution">
    <text evidence="2">The sequence shown here is derived from an EMBL/GenBank/DDBJ whole genome shotgun (WGS) entry which is preliminary data.</text>
</comment>
<dbReference type="Gene3D" id="1.10.510.10">
    <property type="entry name" value="Transferase(Phosphotransferase) domain 1"/>
    <property type="match status" value="1"/>
</dbReference>
<evidence type="ECO:0000313" key="2">
    <source>
        <dbReference type="EMBL" id="KAF4637828.1"/>
    </source>
</evidence>
<name>A0A8H4W838_9HELO</name>
<dbReference type="AlphaFoldDB" id="A0A8H4W838"/>